<protein>
    <submittedName>
        <fullName evidence="3">Holin/antiholin</fullName>
    </submittedName>
</protein>
<name>A0A0K1LMN2_9CAUD</name>
<dbReference type="Proteomes" id="UP000225322">
    <property type="component" value="Segment"/>
</dbReference>
<gene>
    <name evidence="3" type="ORF">CPT_Sansa49</name>
</gene>
<sequence length="106" mass="10928">MASAAKFMMSMLTGPDGESVAPGRVMACILFIVGQFVTIYVVFKLGPKAIVSDWALALQSLALWEGAICGGATGLILGTAPTDAGGKWWGKDASPPPPPVPPVKEV</sequence>
<feature type="region of interest" description="Disordered" evidence="1">
    <location>
        <begin position="86"/>
        <end position="106"/>
    </location>
</feature>
<evidence type="ECO:0000313" key="4">
    <source>
        <dbReference type="Proteomes" id="UP000225322"/>
    </source>
</evidence>
<proteinExistence type="predicted"/>
<reference evidence="3 4" key="1">
    <citation type="journal article" date="2015" name="Genome Announc.">
        <title>Complete Genome Sequence of Caulobacter crescentus Siphophage Sansa.</title>
        <authorList>
            <person name="Vara L."/>
            <person name="Kane A.A."/>
            <person name="Cahill J.L."/>
            <person name="Rasche E.S."/>
            <person name="Kuty Everett G.F."/>
        </authorList>
    </citation>
    <scope>NUCLEOTIDE SEQUENCE [LARGE SCALE GENOMIC DNA]</scope>
</reference>
<keyword evidence="2" id="KW-0472">Membrane</keyword>
<dbReference type="EMBL" id="KT001913">
    <property type="protein sequence ID" value="AKU43453.1"/>
    <property type="molecule type" value="Genomic_DNA"/>
</dbReference>
<feature type="transmembrane region" description="Helical" evidence="2">
    <location>
        <begin position="20"/>
        <end position="43"/>
    </location>
</feature>
<evidence type="ECO:0000256" key="1">
    <source>
        <dbReference type="SAM" id="MobiDB-lite"/>
    </source>
</evidence>
<evidence type="ECO:0000313" key="3">
    <source>
        <dbReference type="EMBL" id="AKU43453.1"/>
    </source>
</evidence>
<keyword evidence="2" id="KW-0812">Transmembrane</keyword>
<organism evidence="3 4">
    <name type="scientific">Caulobacter phage Sansa</name>
    <dbReference type="NCBI Taxonomy" id="1675600"/>
    <lineage>
        <taxon>Viruses</taxon>
        <taxon>Duplodnaviria</taxon>
        <taxon>Heunggongvirae</taxon>
        <taxon>Uroviricota</taxon>
        <taxon>Caudoviricetes</taxon>
        <taxon>Sansavirus</taxon>
        <taxon>Sansavirus sansa</taxon>
        <taxon>Caulobacter virus Sansa</taxon>
    </lineage>
</organism>
<accession>A0A0K1LMN2</accession>
<feature type="compositionally biased region" description="Pro residues" evidence="1">
    <location>
        <begin position="94"/>
        <end position="106"/>
    </location>
</feature>
<keyword evidence="4" id="KW-1185">Reference proteome</keyword>
<keyword evidence="2" id="KW-1133">Transmembrane helix</keyword>
<evidence type="ECO:0000256" key="2">
    <source>
        <dbReference type="SAM" id="Phobius"/>
    </source>
</evidence>